<protein>
    <submittedName>
        <fullName evidence="1">Uncharacterized protein</fullName>
    </submittedName>
</protein>
<dbReference type="Proteomes" id="UP001176961">
    <property type="component" value="Unassembled WGS sequence"/>
</dbReference>
<proteinExistence type="predicted"/>
<comment type="caution">
    <text evidence="1">The sequence shown here is derived from an EMBL/GenBank/DDBJ whole genome shotgun (WGS) entry which is preliminary data.</text>
</comment>
<dbReference type="EMBL" id="CATQJL010000305">
    <property type="protein sequence ID" value="CAJ0603872.1"/>
    <property type="molecule type" value="Genomic_DNA"/>
</dbReference>
<accession>A0AA36H4M1</accession>
<gene>
    <name evidence="1" type="ORF">CYNAS_LOCUS15855</name>
</gene>
<evidence type="ECO:0000313" key="2">
    <source>
        <dbReference type="Proteomes" id="UP001176961"/>
    </source>
</evidence>
<sequence length="301" mass="34172">MTVGLQPSCSEIPSVLPAPVRDFSKRFSVPRQLSEHRVTIRPYESFRDRKDSEKPQITFGFAALSTDGERKESGENGNIAGRVSPAPSIFSIYGDDPGPSTICEQPVGAQADVYISSLGEKNRHLLKKFLENSPRQENQYFIWIKDHKTNKFTIISIKTLENHLNSTHRIRRVKWRHRSMDHVSIYRYSIPSITYKKSKMACSLNPEDRNHPYLHYNTSTTQLTLQTLRNITIGANVDIANRLFQKILFEVDVAKFEKNYSAYLTWLTGIGAIQMVTTKKGVGILLSVGCPLHNIESSESI</sequence>
<dbReference type="AlphaFoldDB" id="A0AA36H4M1"/>
<name>A0AA36H4M1_CYLNA</name>
<reference evidence="1" key="1">
    <citation type="submission" date="2023-07" db="EMBL/GenBank/DDBJ databases">
        <authorList>
            <consortium name="CYATHOMIX"/>
        </authorList>
    </citation>
    <scope>NUCLEOTIDE SEQUENCE</scope>
    <source>
        <strain evidence="1">N/A</strain>
    </source>
</reference>
<keyword evidence="2" id="KW-1185">Reference proteome</keyword>
<evidence type="ECO:0000313" key="1">
    <source>
        <dbReference type="EMBL" id="CAJ0603872.1"/>
    </source>
</evidence>
<organism evidence="1 2">
    <name type="scientific">Cylicocyclus nassatus</name>
    <name type="common">Nematode worm</name>
    <dbReference type="NCBI Taxonomy" id="53992"/>
    <lineage>
        <taxon>Eukaryota</taxon>
        <taxon>Metazoa</taxon>
        <taxon>Ecdysozoa</taxon>
        <taxon>Nematoda</taxon>
        <taxon>Chromadorea</taxon>
        <taxon>Rhabditida</taxon>
        <taxon>Rhabditina</taxon>
        <taxon>Rhabditomorpha</taxon>
        <taxon>Strongyloidea</taxon>
        <taxon>Strongylidae</taxon>
        <taxon>Cylicocyclus</taxon>
    </lineage>
</organism>